<keyword evidence="1 2" id="KW-0238">DNA-binding</keyword>
<dbReference type="InterPro" id="IPR036271">
    <property type="entry name" value="Tet_transcr_reg_TetR-rel_C_sf"/>
</dbReference>
<dbReference type="Gene3D" id="1.10.357.10">
    <property type="entry name" value="Tetracycline Repressor, domain 2"/>
    <property type="match status" value="1"/>
</dbReference>
<dbReference type="Pfam" id="PF17932">
    <property type="entry name" value="TetR_C_24"/>
    <property type="match status" value="1"/>
</dbReference>
<evidence type="ECO:0000256" key="1">
    <source>
        <dbReference type="ARBA" id="ARBA00023125"/>
    </source>
</evidence>
<dbReference type="PANTHER" id="PTHR30055:SF226">
    <property type="entry name" value="HTH-TYPE TRANSCRIPTIONAL REGULATOR PKSA"/>
    <property type="match status" value="1"/>
</dbReference>
<name>A0A0S6UCA4_NEOTH</name>
<dbReference type="Pfam" id="PF00440">
    <property type="entry name" value="TetR_N"/>
    <property type="match status" value="1"/>
</dbReference>
<reference evidence="4" key="1">
    <citation type="journal article" date="2014" name="Gene">
        <title>Genome-guided analysis of transformation efficiency and carbon dioxide assimilation by Moorella thermoacetica Y72.</title>
        <authorList>
            <person name="Tsukahara K."/>
            <person name="Kita A."/>
            <person name="Nakashimada Y."/>
            <person name="Hoshino T."/>
            <person name="Murakami K."/>
        </authorList>
    </citation>
    <scope>NUCLEOTIDE SEQUENCE [LARGE SCALE GENOMIC DNA]</scope>
    <source>
        <strain evidence="4">Y72</strain>
    </source>
</reference>
<gene>
    <name evidence="4" type="ORF">MTY_0343</name>
</gene>
<dbReference type="SUPFAM" id="SSF46689">
    <property type="entry name" value="Homeodomain-like"/>
    <property type="match status" value="1"/>
</dbReference>
<dbReference type="GO" id="GO:0000976">
    <property type="term" value="F:transcription cis-regulatory region binding"/>
    <property type="evidence" value="ECO:0007669"/>
    <property type="project" value="TreeGrafter"/>
</dbReference>
<sequence>MEEELLVYRRTKKVDQKLEARLQAIMQAAREEFARNGFYGTSIKDIARRAGVGIGTIYLYLRNKEALFAALVNEAYEMVLDRIARARKNATGGKQKLRASMEAALAVLQENRDLARVMLVQSPAGHPAVAEQLYDLLRRLARLVEEDVLEEIERGELPPQDAHVAALAFVGTFYQVVISWLKEGIPADLTAAGKELIAYNLRGLGYPVEGVIENA</sequence>
<protein>
    <submittedName>
        <fullName evidence="4">Transcriptional regulator</fullName>
    </submittedName>
</protein>
<dbReference type="PANTHER" id="PTHR30055">
    <property type="entry name" value="HTH-TYPE TRANSCRIPTIONAL REGULATOR RUTR"/>
    <property type="match status" value="1"/>
</dbReference>
<feature type="DNA-binding region" description="H-T-H motif" evidence="2">
    <location>
        <begin position="42"/>
        <end position="61"/>
    </location>
</feature>
<dbReference type="PROSITE" id="PS50977">
    <property type="entry name" value="HTH_TETR_2"/>
    <property type="match status" value="1"/>
</dbReference>
<dbReference type="SUPFAM" id="SSF48498">
    <property type="entry name" value="Tetracyclin repressor-like, C-terminal domain"/>
    <property type="match status" value="1"/>
</dbReference>
<dbReference type="InterPro" id="IPR009057">
    <property type="entry name" value="Homeodomain-like_sf"/>
</dbReference>
<dbReference type="Proteomes" id="UP000063718">
    <property type="component" value="Unassembled WGS sequence"/>
</dbReference>
<dbReference type="GO" id="GO:0003700">
    <property type="term" value="F:DNA-binding transcription factor activity"/>
    <property type="evidence" value="ECO:0007669"/>
    <property type="project" value="TreeGrafter"/>
</dbReference>
<proteinExistence type="predicted"/>
<evidence type="ECO:0000259" key="3">
    <source>
        <dbReference type="PROSITE" id="PS50977"/>
    </source>
</evidence>
<accession>A0A0S6UCA4</accession>
<feature type="domain" description="HTH tetR-type" evidence="3">
    <location>
        <begin position="19"/>
        <end position="79"/>
    </location>
</feature>
<dbReference type="AlphaFoldDB" id="A0A0S6UCA4"/>
<dbReference type="EMBL" id="DF238840">
    <property type="protein sequence ID" value="GAF25014.1"/>
    <property type="molecule type" value="Genomic_DNA"/>
</dbReference>
<evidence type="ECO:0000313" key="4">
    <source>
        <dbReference type="EMBL" id="GAF25014.1"/>
    </source>
</evidence>
<dbReference type="InterPro" id="IPR041490">
    <property type="entry name" value="KstR2_TetR_C"/>
</dbReference>
<evidence type="ECO:0000256" key="2">
    <source>
        <dbReference type="PROSITE-ProRule" id="PRU00335"/>
    </source>
</evidence>
<organism evidence="4">
    <name type="scientific">Moorella thermoacetica Y72</name>
    <dbReference type="NCBI Taxonomy" id="1325331"/>
    <lineage>
        <taxon>Bacteria</taxon>
        <taxon>Bacillati</taxon>
        <taxon>Bacillota</taxon>
        <taxon>Clostridia</taxon>
        <taxon>Neomoorellales</taxon>
        <taxon>Neomoorellaceae</taxon>
        <taxon>Neomoorella</taxon>
    </lineage>
</organism>
<dbReference type="InterPro" id="IPR001647">
    <property type="entry name" value="HTH_TetR"/>
</dbReference>
<dbReference type="PRINTS" id="PR00455">
    <property type="entry name" value="HTHTETR"/>
</dbReference>
<dbReference type="Gene3D" id="1.10.10.60">
    <property type="entry name" value="Homeodomain-like"/>
    <property type="match status" value="1"/>
</dbReference>
<dbReference type="InterPro" id="IPR050109">
    <property type="entry name" value="HTH-type_TetR-like_transc_reg"/>
</dbReference>